<protein>
    <submittedName>
        <fullName evidence="3">Dynein heavy chain 5, axonemal</fullName>
    </submittedName>
</protein>
<reference evidence="3 4" key="1">
    <citation type="submission" date="2021-06" db="EMBL/GenBank/DDBJ databases">
        <title>Caerostris extrusa draft genome.</title>
        <authorList>
            <person name="Kono N."/>
            <person name="Arakawa K."/>
        </authorList>
    </citation>
    <scope>NUCLEOTIDE SEQUENCE [LARGE SCALE GENOMIC DNA]</scope>
</reference>
<proteinExistence type="predicted"/>
<feature type="domain" description="Dynein heavy chain ATP-binding dynein motor region" evidence="2">
    <location>
        <begin position="168"/>
        <end position="227"/>
    </location>
</feature>
<dbReference type="GO" id="GO:0036158">
    <property type="term" value="P:outer dynein arm assembly"/>
    <property type="evidence" value="ECO:0007669"/>
    <property type="project" value="TreeGrafter"/>
</dbReference>
<dbReference type="GO" id="GO:0060294">
    <property type="term" value="P:cilium movement involved in cell motility"/>
    <property type="evidence" value="ECO:0007669"/>
    <property type="project" value="TreeGrafter"/>
</dbReference>
<feature type="region of interest" description="Disordered" evidence="1">
    <location>
        <begin position="147"/>
        <end position="170"/>
    </location>
</feature>
<sequence length="265" mass="29810">MAVFILYRFRNGICAVLPSDELSSQNGALVTNALRYPLLIDPQGQGKSWLKNSEAKRMTYRFLKIFKHFLVTSLNHKYFRQLLEECLSLGKPLLIEDVGEELDPILENVLEKNYMKSGSTFKASSSSSPPSWPTRCSLRDQRHHIGHRLHRDSQGTRGSTAGKGHAVRKAELENERVKVISEIVDSKYSIKQLEDNLLDHLTSAQGSLVDNEGLIGILQDTKATTLQVSSKLGWPPPPRRRSTRPGRSSEPWLRGEASSTSSSWR</sequence>
<comment type="caution">
    <text evidence="3">The sequence shown here is derived from an EMBL/GenBank/DDBJ whole genome shotgun (WGS) entry which is preliminary data.</text>
</comment>
<dbReference type="PANTHER" id="PTHR10676:SF365">
    <property type="entry name" value="AAA+ ATPASE DOMAIN-CONTAINING PROTEIN"/>
    <property type="match status" value="1"/>
</dbReference>
<evidence type="ECO:0000313" key="4">
    <source>
        <dbReference type="Proteomes" id="UP001054945"/>
    </source>
</evidence>
<evidence type="ECO:0000256" key="1">
    <source>
        <dbReference type="SAM" id="MobiDB-lite"/>
    </source>
</evidence>
<feature type="domain" description="Dynein heavy chain ATP-binding dynein motor region" evidence="2">
    <location>
        <begin position="16"/>
        <end position="118"/>
    </location>
</feature>
<gene>
    <name evidence="3" type="primary">Dnah5</name>
    <name evidence="3" type="ORF">CEXT_143111</name>
</gene>
<dbReference type="Pfam" id="PF12781">
    <property type="entry name" value="AAA_9"/>
    <property type="match status" value="2"/>
</dbReference>
<dbReference type="EMBL" id="BPLR01005419">
    <property type="protein sequence ID" value="GIY02186.1"/>
    <property type="molecule type" value="Genomic_DNA"/>
</dbReference>
<accession>A0AAV4Q232</accession>
<dbReference type="PANTHER" id="PTHR10676">
    <property type="entry name" value="DYNEIN HEAVY CHAIN FAMILY PROTEIN"/>
    <property type="match status" value="1"/>
</dbReference>
<dbReference type="Gene3D" id="6.10.140.1060">
    <property type="match status" value="1"/>
</dbReference>
<dbReference type="InterPro" id="IPR035706">
    <property type="entry name" value="AAA_9"/>
</dbReference>
<dbReference type="Proteomes" id="UP001054945">
    <property type="component" value="Unassembled WGS sequence"/>
</dbReference>
<dbReference type="Gene3D" id="3.40.50.300">
    <property type="entry name" value="P-loop containing nucleotide triphosphate hydrolases"/>
    <property type="match status" value="1"/>
</dbReference>
<organism evidence="3 4">
    <name type="scientific">Caerostris extrusa</name>
    <name type="common">Bark spider</name>
    <name type="synonym">Caerostris bankana</name>
    <dbReference type="NCBI Taxonomy" id="172846"/>
    <lineage>
        <taxon>Eukaryota</taxon>
        <taxon>Metazoa</taxon>
        <taxon>Ecdysozoa</taxon>
        <taxon>Arthropoda</taxon>
        <taxon>Chelicerata</taxon>
        <taxon>Arachnida</taxon>
        <taxon>Araneae</taxon>
        <taxon>Araneomorphae</taxon>
        <taxon>Entelegynae</taxon>
        <taxon>Araneoidea</taxon>
        <taxon>Araneidae</taxon>
        <taxon>Caerostris</taxon>
    </lineage>
</organism>
<dbReference type="InterPro" id="IPR026983">
    <property type="entry name" value="DHC"/>
</dbReference>
<dbReference type="AlphaFoldDB" id="A0AAV4Q232"/>
<evidence type="ECO:0000313" key="3">
    <source>
        <dbReference type="EMBL" id="GIY02186.1"/>
    </source>
</evidence>
<dbReference type="GO" id="GO:0008569">
    <property type="term" value="F:minus-end-directed microtubule motor activity"/>
    <property type="evidence" value="ECO:0007669"/>
    <property type="project" value="TreeGrafter"/>
</dbReference>
<dbReference type="GO" id="GO:0097729">
    <property type="term" value="C:9+2 motile cilium"/>
    <property type="evidence" value="ECO:0007669"/>
    <property type="project" value="TreeGrafter"/>
</dbReference>
<name>A0AAV4Q232_CAEEX</name>
<dbReference type="InterPro" id="IPR027417">
    <property type="entry name" value="P-loop_NTPase"/>
</dbReference>
<dbReference type="GO" id="GO:0045505">
    <property type="term" value="F:dynein intermediate chain binding"/>
    <property type="evidence" value="ECO:0007669"/>
    <property type="project" value="InterPro"/>
</dbReference>
<feature type="region of interest" description="Disordered" evidence="1">
    <location>
        <begin position="228"/>
        <end position="265"/>
    </location>
</feature>
<evidence type="ECO:0000259" key="2">
    <source>
        <dbReference type="Pfam" id="PF12781"/>
    </source>
</evidence>
<dbReference type="GO" id="GO:0051959">
    <property type="term" value="F:dynein light intermediate chain binding"/>
    <property type="evidence" value="ECO:0007669"/>
    <property type="project" value="InterPro"/>
</dbReference>
<keyword evidence="4" id="KW-1185">Reference proteome</keyword>
<dbReference type="GO" id="GO:0036157">
    <property type="term" value="C:outer dynein arm"/>
    <property type="evidence" value="ECO:0007669"/>
    <property type="project" value="TreeGrafter"/>
</dbReference>